<dbReference type="Proteomes" id="UP000224634">
    <property type="component" value="Unassembled WGS sequence"/>
</dbReference>
<dbReference type="InterPro" id="IPR032429">
    <property type="entry name" value="Nibrin_BRCT2"/>
</dbReference>
<dbReference type="Gene3D" id="2.60.200.20">
    <property type="match status" value="1"/>
</dbReference>
<keyword evidence="3" id="KW-0234">DNA repair</keyword>
<dbReference type="PANTHER" id="PTHR12162:SF0">
    <property type="entry name" value="NIBRIN"/>
    <property type="match status" value="1"/>
</dbReference>
<comment type="similarity">
    <text evidence="5">Belongs to the Nibrin family.</text>
</comment>
<feature type="region of interest" description="Disordered" evidence="6">
    <location>
        <begin position="425"/>
        <end position="452"/>
    </location>
</feature>
<dbReference type="OrthoDB" id="552194at2759"/>
<dbReference type="SUPFAM" id="SSF49879">
    <property type="entry name" value="SMAD/FHA domain"/>
    <property type="match status" value="1"/>
</dbReference>
<dbReference type="GO" id="GO:0003684">
    <property type="term" value="F:damaged DNA binding"/>
    <property type="evidence" value="ECO:0007669"/>
    <property type="project" value="TreeGrafter"/>
</dbReference>
<dbReference type="EMBL" id="PDNA01000225">
    <property type="protein sequence ID" value="PGH02256.1"/>
    <property type="molecule type" value="Genomic_DNA"/>
</dbReference>
<feature type="region of interest" description="Disordered" evidence="6">
    <location>
        <begin position="564"/>
        <end position="583"/>
    </location>
</feature>
<name>A0A2B7WZL4_POLH7</name>
<dbReference type="STRING" id="1447883.A0A2B7WZL4"/>
<evidence type="ECO:0000256" key="6">
    <source>
        <dbReference type="SAM" id="MobiDB-lite"/>
    </source>
</evidence>
<reference evidence="8 9" key="1">
    <citation type="submission" date="2017-10" db="EMBL/GenBank/DDBJ databases">
        <title>Comparative genomics in systemic dimorphic fungi from Ajellomycetaceae.</title>
        <authorList>
            <person name="Munoz J.F."/>
            <person name="Mcewen J.G."/>
            <person name="Clay O.K."/>
            <person name="Cuomo C.A."/>
        </authorList>
    </citation>
    <scope>NUCLEOTIDE SEQUENCE [LARGE SCALE GENOMIC DNA]</scope>
    <source>
        <strain evidence="8 9">UAMH7299</strain>
    </source>
</reference>
<dbReference type="InterPro" id="IPR000253">
    <property type="entry name" value="FHA_dom"/>
</dbReference>
<keyword evidence="2" id="KW-0227">DNA damage</keyword>
<dbReference type="GO" id="GO:0000724">
    <property type="term" value="P:double-strand break repair via homologous recombination"/>
    <property type="evidence" value="ECO:0007669"/>
    <property type="project" value="TreeGrafter"/>
</dbReference>
<dbReference type="PANTHER" id="PTHR12162">
    <property type="entry name" value="NIBRIN-RELATED"/>
    <property type="match status" value="1"/>
</dbReference>
<feature type="compositionally biased region" description="Polar residues" evidence="6">
    <location>
        <begin position="654"/>
        <end position="671"/>
    </location>
</feature>
<evidence type="ECO:0000256" key="2">
    <source>
        <dbReference type="ARBA" id="ARBA00022763"/>
    </source>
</evidence>
<feature type="region of interest" description="Disordered" evidence="6">
    <location>
        <begin position="588"/>
        <end position="696"/>
    </location>
</feature>
<evidence type="ECO:0000313" key="8">
    <source>
        <dbReference type="EMBL" id="PGH02256.1"/>
    </source>
</evidence>
<dbReference type="GO" id="GO:0007095">
    <property type="term" value="P:mitotic G2 DNA damage checkpoint signaling"/>
    <property type="evidence" value="ECO:0007669"/>
    <property type="project" value="InterPro"/>
</dbReference>
<feature type="compositionally biased region" description="Basic and acidic residues" evidence="6">
    <location>
        <begin position="680"/>
        <end position="689"/>
    </location>
</feature>
<keyword evidence="4" id="KW-0539">Nucleus</keyword>
<evidence type="ECO:0000256" key="1">
    <source>
        <dbReference type="ARBA" id="ARBA00004123"/>
    </source>
</evidence>
<accession>A0A2B7WZL4</accession>
<evidence type="ECO:0000256" key="5">
    <source>
        <dbReference type="ARBA" id="ARBA00044757"/>
    </source>
</evidence>
<gene>
    <name evidence="8" type="ORF">AJ80_08881</name>
</gene>
<dbReference type="Pfam" id="PF00498">
    <property type="entry name" value="FHA"/>
    <property type="match status" value="1"/>
</dbReference>
<feature type="compositionally biased region" description="Basic and acidic residues" evidence="6">
    <location>
        <begin position="225"/>
        <end position="235"/>
    </location>
</feature>
<feature type="compositionally biased region" description="Basic and acidic residues" evidence="6">
    <location>
        <begin position="566"/>
        <end position="582"/>
    </location>
</feature>
<comment type="subcellular location">
    <subcellularLocation>
        <location evidence="1">Nucleus</location>
    </subcellularLocation>
</comment>
<keyword evidence="9" id="KW-1185">Reference proteome</keyword>
<feature type="region of interest" description="Disordered" evidence="6">
    <location>
        <begin position="481"/>
        <end position="507"/>
    </location>
</feature>
<feature type="region of interest" description="Disordered" evidence="6">
    <location>
        <begin position="215"/>
        <end position="240"/>
    </location>
</feature>
<dbReference type="AlphaFoldDB" id="A0A2B7WZL4"/>
<dbReference type="InterPro" id="IPR040227">
    <property type="entry name" value="Nibrin-rel"/>
</dbReference>
<proteinExistence type="inferred from homology"/>
<dbReference type="PROSITE" id="PS50006">
    <property type="entry name" value="FHA_DOMAIN"/>
    <property type="match status" value="1"/>
</dbReference>
<evidence type="ECO:0000313" key="9">
    <source>
        <dbReference type="Proteomes" id="UP000224634"/>
    </source>
</evidence>
<evidence type="ECO:0000259" key="7">
    <source>
        <dbReference type="PROSITE" id="PS50006"/>
    </source>
</evidence>
<evidence type="ECO:0000256" key="3">
    <source>
        <dbReference type="ARBA" id="ARBA00023204"/>
    </source>
</evidence>
<comment type="caution">
    <text evidence="8">The sequence shown here is derived from an EMBL/GenBank/DDBJ whole genome shotgun (WGS) entry which is preliminary data.</text>
</comment>
<evidence type="ECO:0000256" key="4">
    <source>
        <dbReference type="ARBA" id="ARBA00023242"/>
    </source>
</evidence>
<feature type="domain" description="FHA" evidence="7">
    <location>
        <begin position="24"/>
        <end position="87"/>
    </location>
</feature>
<feature type="region of interest" description="Disordered" evidence="6">
    <location>
        <begin position="390"/>
        <end position="409"/>
    </location>
</feature>
<dbReference type="GO" id="GO:0030870">
    <property type="term" value="C:Mre11 complex"/>
    <property type="evidence" value="ECO:0007669"/>
    <property type="project" value="InterPro"/>
</dbReference>
<organism evidence="8 9">
    <name type="scientific">Polytolypa hystricis (strain UAMH7299)</name>
    <dbReference type="NCBI Taxonomy" id="1447883"/>
    <lineage>
        <taxon>Eukaryota</taxon>
        <taxon>Fungi</taxon>
        <taxon>Dikarya</taxon>
        <taxon>Ascomycota</taxon>
        <taxon>Pezizomycotina</taxon>
        <taxon>Eurotiomycetes</taxon>
        <taxon>Eurotiomycetidae</taxon>
        <taxon>Onygenales</taxon>
        <taxon>Onygenales incertae sedis</taxon>
        <taxon>Polytolypa</taxon>
    </lineage>
</organism>
<protein>
    <recommendedName>
        <fullName evidence="7">FHA domain-containing protein</fullName>
    </recommendedName>
</protein>
<dbReference type="Pfam" id="PF16508">
    <property type="entry name" value="NIBRIN_BRCT_II"/>
    <property type="match status" value="1"/>
</dbReference>
<dbReference type="InterPro" id="IPR008984">
    <property type="entry name" value="SMAD_FHA_dom_sf"/>
</dbReference>
<sequence>MWILSSDGDLLEGKRVWLKPGKKYLFGRVARQDVRHAINHPTISRRHLVIEVRRVEPGDGTHIHTRSHITLSDQNTTCGTVVDGESIKGKTKELTDQEHTVYLGKYQFPLRIKWCPAVLSFSLPSKELKSKDPLAHARSRLEDLDIKTVIPYLSGKTTHVVQSKRNTAKGLQALIEGRYIVEKSYVEAIVYAATPNDLTSQEALCPLEEDFDASWPDPRSYLPPRGREPTERSDDAYEPNPDRITVFEGYAFVFCDSGRFEDLQGPITNGHGKALLREIEHGTTTAEEIVDFMRKAAGSKGLGKHDSDGGVILVRCQTSGEHEDWTLQLESQIAAATYQEVIGPGEFLDAILRNNASCLLRPPPIQEHQEAPQSQADHGHHAEAGNENVKSAAGAGESQNPSRSSKRRTKVNFVSKFKSFDDGFDMDSIPTYTLQDGDVEGEPSQGAIPGSLADESALNDAIEAEDDLVSELLPGAAAMKQRLGDDGRKRRSASVQAVEPPPKPKKPKLNLIEAARQRREAQDEAAMELQHEEAESLQALADSLGVERLQNLAIVEEMALPIRSNQESRSHSGGDGWDERWNGRKNFKKFRRKGDGSRPQYRVQTVIVPLEEAKRRDFGIGDSYWTSSRRSRSQSHRPDTAAAEAPSLPAEVPESSQPSQRAPETQLATQPSQRNSKRRRDSDSDDGLRFRFRRKR</sequence>
<dbReference type="CDD" id="cd00060">
    <property type="entry name" value="FHA"/>
    <property type="match status" value="1"/>
</dbReference>